<dbReference type="InterPro" id="IPR035994">
    <property type="entry name" value="Nucleoside_phosphorylase_sf"/>
</dbReference>
<dbReference type="InterPro" id="IPR010049">
    <property type="entry name" value="MTA_SAH_Nsdase"/>
</dbReference>
<accession>A0ABU1U2U7</accession>
<evidence type="ECO:0000259" key="6">
    <source>
        <dbReference type="Pfam" id="PF01048"/>
    </source>
</evidence>
<evidence type="ECO:0000256" key="3">
    <source>
        <dbReference type="ARBA" id="ARBA00022605"/>
    </source>
</evidence>
<evidence type="ECO:0000256" key="2">
    <source>
        <dbReference type="ARBA" id="ARBA00011974"/>
    </source>
</evidence>
<dbReference type="Gene3D" id="3.40.50.1580">
    <property type="entry name" value="Nucleoside phosphorylase domain"/>
    <property type="match status" value="1"/>
</dbReference>
<evidence type="ECO:0000256" key="5">
    <source>
        <dbReference type="ARBA" id="ARBA00023167"/>
    </source>
</evidence>
<dbReference type="InterPro" id="IPR000845">
    <property type="entry name" value="Nucleoside_phosphorylase_d"/>
</dbReference>
<sequence length="236" mass="25582">MEEVKIGIIGAMDEEIVYMKKSLDIYGESVYARNTFYEGTHHNKEVVLCKSGVGKVNAAITTQILIERFKVTHILFTGVAGALDPSLEVGDIVISSSAMQHDMDASALSPDFPKGTIPMFAFDSEFRADEKLVRLAENAAEKLSGPKVKVGKVLSGDQFIADRDLVESYSELFKGTCIEMEGSAVAQAAFLNEIPFVIIRSISDKANGEAPASFAEFTALAAKRSSDMVETIIESL</sequence>
<dbReference type="PANTHER" id="PTHR46832:SF1">
    <property type="entry name" value="5'-METHYLTHIOADENOSINE_S-ADENOSYLHOMOCYSTEINE NUCLEOSIDASE"/>
    <property type="match status" value="1"/>
</dbReference>
<name>A0ABU1U2U7_9BACL</name>
<keyword evidence="7" id="KW-0326">Glycosidase</keyword>
<feature type="domain" description="Nucleoside phosphorylase" evidence="6">
    <location>
        <begin position="5"/>
        <end position="234"/>
    </location>
</feature>
<keyword evidence="4 7" id="KW-0378">Hydrolase</keyword>
<dbReference type="GO" id="GO:0008782">
    <property type="term" value="F:adenosylhomocysteine nucleosidase activity"/>
    <property type="evidence" value="ECO:0007669"/>
    <property type="project" value="UniProtKB-EC"/>
</dbReference>
<dbReference type="Pfam" id="PF01048">
    <property type="entry name" value="PNP_UDP_1"/>
    <property type="match status" value="1"/>
</dbReference>
<evidence type="ECO:0000313" key="7">
    <source>
        <dbReference type="EMBL" id="MDR7073811.1"/>
    </source>
</evidence>
<evidence type="ECO:0000256" key="1">
    <source>
        <dbReference type="ARBA" id="ARBA00004945"/>
    </source>
</evidence>
<dbReference type="NCBIfam" id="NF004079">
    <property type="entry name" value="PRK05584.1"/>
    <property type="match status" value="1"/>
</dbReference>
<dbReference type="PANTHER" id="PTHR46832">
    <property type="entry name" value="5'-METHYLTHIOADENOSINE/S-ADENOSYLHOMOCYSTEINE NUCLEOSIDASE"/>
    <property type="match status" value="1"/>
</dbReference>
<evidence type="ECO:0000313" key="8">
    <source>
        <dbReference type="Proteomes" id="UP001258181"/>
    </source>
</evidence>
<organism evidence="7 8">
    <name type="scientific">Fictibacillus barbaricus</name>
    <dbReference type="NCBI Taxonomy" id="182136"/>
    <lineage>
        <taxon>Bacteria</taxon>
        <taxon>Bacillati</taxon>
        <taxon>Bacillota</taxon>
        <taxon>Bacilli</taxon>
        <taxon>Bacillales</taxon>
        <taxon>Fictibacillaceae</taxon>
        <taxon>Fictibacillus</taxon>
    </lineage>
</organism>
<dbReference type="NCBIfam" id="TIGR01704">
    <property type="entry name" value="MTA_SAH-Nsdase"/>
    <property type="match status" value="1"/>
</dbReference>
<dbReference type="EC" id="3.2.2.9" evidence="2"/>
<dbReference type="SUPFAM" id="SSF53167">
    <property type="entry name" value="Purine and uridine phosphorylases"/>
    <property type="match status" value="1"/>
</dbReference>
<dbReference type="CDD" id="cd09008">
    <property type="entry name" value="MTAN"/>
    <property type="match status" value="1"/>
</dbReference>
<evidence type="ECO:0000256" key="4">
    <source>
        <dbReference type="ARBA" id="ARBA00022801"/>
    </source>
</evidence>
<keyword evidence="3" id="KW-0028">Amino-acid biosynthesis</keyword>
<protein>
    <recommendedName>
        <fullName evidence="2">adenosylhomocysteine nucleosidase</fullName>
        <ecNumber evidence="2">3.2.2.9</ecNumber>
    </recommendedName>
</protein>
<reference evidence="7 8" key="1">
    <citation type="submission" date="2023-07" db="EMBL/GenBank/DDBJ databases">
        <title>Sorghum-associated microbial communities from plants grown in Nebraska, USA.</title>
        <authorList>
            <person name="Schachtman D."/>
        </authorList>
    </citation>
    <scope>NUCLEOTIDE SEQUENCE [LARGE SCALE GENOMIC DNA]</scope>
    <source>
        <strain evidence="7 8">BE211</strain>
    </source>
</reference>
<keyword evidence="8" id="KW-1185">Reference proteome</keyword>
<gene>
    <name evidence="7" type="ORF">J2X07_002798</name>
</gene>
<keyword evidence="5" id="KW-0486">Methionine biosynthesis</keyword>
<comment type="pathway">
    <text evidence="1">Amino-acid biosynthesis; L-methionine biosynthesis via salvage pathway; S-methyl-5-thio-alpha-D-ribose 1-phosphate from S-methyl-5'-thioadenosine (hydrolase route): step 1/2.</text>
</comment>
<dbReference type="Proteomes" id="UP001258181">
    <property type="component" value="Unassembled WGS sequence"/>
</dbReference>
<proteinExistence type="predicted"/>
<dbReference type="EMBL" id="JAVDWA010000004">
    <property type="protein sequence ID" value="MDR7073811.1"/>
    <property type="molecule type" value="Genomic_DNA"/>
</dbReference>
<comment type="caution">
    <text evidence="7">The sequence shown here is derived from an EMBL/GenBank/DDBJ whole genome shotgun (WGS) entry which is preliminary data.</text>
</comment>